<dbReference type="Proteomes" id="UP000216411">
    <property type="component" value="Unassembled WGS sequence"/>
</dbReference>
<dbReference type="OrthoDB" id="2061605at2"/>
<organism evidence="1 2">
    <name type="scientific">Lachnotalea glycerini</name>
    <dbReference type="NCBI Taxonomy" id="1763509"/>
    <lineage>
        <taxon>Bacteria</taxon>
        <taxon>Bacillati</taxon>
        <taxon>Bacillota</taxon>
        <taxon>Clostridia</taxon>
        <taxon>Lachnospirales</taxon>
        <taxon>Lachnospiraceae</taxon>
        <taxon>Lachnotalea</taxon>
    </lineage>
</organism>
<name>A0A371JC36_9FIRM</name>
<sequence length="98" mass="11081">MGKTKIIKKSSIEVDEDFVTIKLANSDLAYLLKNSPNNFSEAHVKRGQYTEFAEYVANAFENWEDADTGESPLLAALEQIFESATDDSIDCIKQNEEW</sequence>
<dbReference type="EMBL" id="NOKA02000041">
    <property type="protein sequence ID" value="RDY30311.1"/>
    <property type="molecule type" value="Genomic_DNA"/>
</dbReference>
<protein>
    <submittedName>
        <fullName evidence="1">Uncharacterized protein</fullName>
    </submittedName>
</protein>
<evidence type="ECO:0000313" key="2">
    <source>
        <dbReference type="Proteomes" id="UP000216411"/>
    </source>
</evidence>
<accession>A0A371JC36</accession>
<dbReference type="AlphaFoldDB" id="A0A371JC36"/>
<keyword evidence="2" id="KW-1185">Reference proteome</keyword>
<reference evidence="1 2" key="1">
    <citation type="journal article" date="2017" name="Genome Announc.">
        <title>Draft Genome Sequence of a Sporulating and Motile Strain of Lachnotalea glycerini Isolated from Water in Quebec City, Canada.</title>
        <authorList>
            <person name="Maheux A.F."/>
            <person name="Boudreau D.K."/>
            <person name="Berube E."/>
            <person name="Boissinot M."/>
            <person name="Raymond F."/>
            <person name="Brodeur S."/>
            <person name="Corbeil J."/>
            <person name="Isabel S."/>
            <person name="Omar R.F."/>
            <person name="Bergeron M.G."/>
        </authorList>
    </citation>
    <scope>NUCLEOTIDE SEQUENCE [LARGE SCALE GENOMIC DNA]</scope>
    <source>
        <strain evidence="1 2">CCRI-19302</strain>
    </source>
</reference>
<gene>
    <name evidence="1" type="ORF">CG710_015365</name>
</gene>
<dbReference type="RefSeq" id="WP_094376330.1">
    <property type="nucleotide sequence ID" value="NZ_NOKA02000041.1"/>
</dbReference>
<evidence type="ECO:0000313" key="1">
    <source>
        <dbReference type="EMBL" id="RDY30311.1"/>
    </source>
</evidence>
<proteinExistence type="predicted"/>
<comment type="caution">
    <text evidence="1">The sequence shown here is derived from an EMBL/GenBank/DDBJ whole genome shotgun (WGS) entry which is preliminary data.</text>
</comment>